<dbReference type="EMBL" id="VSSQ01056958">
    <property type="protein sequence ID" value="MPN10782.1"/>
    <property type="molecule type" value="Genomic_DNA"/>
</dbReference>
<protein>
    <submittedName>
        <fullName evidence="1">Uncharacterized protein</fullName>
    </submittedName>
</protein>
<gene>
    <name evidence="1" type="ORF">SDC9_158079</name>
</gene>
<comment type="caution">
    <text evidence="1">The sequence shown here is derived from an EMBL/GenBank/DDBJ whole genome shotgun (WGS) entry which is preliminary data.</text>
</comment>
<name>A0A645FB49_9ZZZZ</name>
<evidence type="ECO:0000313" key="1">
    <source>
        <dbReference type="EMBL" id="MPN10782.1"/>
    </source>
</evidence>
<organism evidence="1">
    <name type="scientific">bioreactor metagenome</name>
    <dbReference type="NCBI Taxonomy" id="1076179"/>
    <lineage>
        <taxon>unclassified sequences</taxon>
        <taxon>metagenomes</taxon>
        <taxon>ecological metagenomes</taxon>
    </lineage>
</organism>
<reference evidence="1" key="1">
    <citation type="submission" date="2019-08" db="EMBL/GenBank/DDBJ databases">
        <authorList>
            <person name="Kucharzyk K."/>
            <person name="Murdoch R.W."/>
            <person name="Higgins S."/>
            <person name="Loffler F."/>
        </authorList>
    </citation>
    <scope>NUCLEOTIDE SEQUENCE</scope>
</reference>
<proteinExistence type="predicted"/>
<dbReference type="AlphaFoldDB" id="A0A645FB49"/>
<sequence length="111" mass="12617">MNARLERRRRLGEDRDDLCEGVVDMVGHDQGMFVARRRFEVGANQNDARFGRLELMLVPFVADERELVGFRFLDSGDIADGAARIADHFSVNHFGDFRGGECKFFHVSLSP</sequence>
<accession>A0A645FB49</accession>